<evidence type="ECO:0000256" key="9">
    <source>
        <dbReference type="SAM" id="MobiDB-lite"/>
    </source>
</evidence>
<dbReference type="InterPro" id="IPR000223">
    <property type="entry name" value="Pept_S26A_signal_pept_1"/>
</dbReference>
<dbReference type="SUPFAM" id="SSF51306">
    <property type="entry name" value="LexA/Signal peptidase"/>
    <property type="match status" value="1"/>
</dbReference>
<evidence type="ECO:0000256" key="3">
    <source>
        <dbReference type="ARBA" id="ARBA00022801"/>
    </source>
</evidence>
<dbReference type="Pfam" id="PF10502">
    <property type="entry name" value="Peptidase_S26"/>
    <property type="match status" value="2"/>
</dbReference>
<dbReference type="NCBIfam" id="TIGR02227">
    <property type="entry name" value="sigpep_I_bact"/>
    <property type="match status" value="1"/>
</dbReference>
<dbReference type="InterPro" id="IPR019533">
    <property type="entry name" value="Peptidase_S26"/>
</dbReference>
<dbReference type="InterPro" id="IPR052064">
    <property type="entry name" value="Mito_IMP1_subunit"/>
</dbReference>
<dbReference type="EC" id="3.4.21.-" evidence="8"/>
<evidence type="ECO:0000256" key="7">
    <source>
        <dbReference type="PIRSR" id="PIRSR600223-1"/>
    </source>
</evidence>
<dbReference type="FunCoup" id="A0A090CD18">
    <property type="interactions" value="377"/>
</dbReference>
<dbReference type="GO" id="GO:0006627">
    <property type="term" value="P:protein processing involved in protein targeting to mitochondrion"/>
    <property type="evidence" value="ECO:0007669"/>
    <property type="project" value="TreeGrafter"/>
</dbReference>
<feature type="domain" description="Peptidase S26" evidence="10">
    <location>
        <begin position="97"/>
        <end position="180"/>
    </location>
</feature>
<protein>
    <recommendedName>
        <fullName evidence="8">Mitochondrial inner membrane protease subunit</fullName>
        <ecNumber evidence="8">3.4.21.-</ecNumber>
    </recommendedName>
</protein>
<dbReference type="STRING" id="515849.A0A090CD18"/>
<evidence type="ECO:0000256" key="5">
    <source>
        <dbReference type="ARBA" id="ARBA00023136"/>
    </source>
</evidence>
<evidence type="ECO:0000256" key="8">
    <source>
        <dbReference type="RuleBase" id="RU362041"/>
    </source>
</evidence>
<reference evidence="12" key="2">
    <citation type="journal article" date="2014" name="Genetics">
        <title>Maintaining two mating types: Structure of the mating type locus and its role in heterokaryosis in Podospora anserina.</title>
        <authorList>
            <person name="Grognet P."/>
            <person name="Bidard F."/>
            <person name="Kuchly C."/>
            <person name="Tong L.C.H."/>
            <person name="Coppin E."/>
            <person name="Benkhali J.A."/>
            <person name="Couloux A."/>
            <person name="Wincker P."/>
            <person name="Debuchy R."/>
            <person name="Silar P."/>
        </authorList>
    </citation>
    <scope>GENOME REANNOTATION</scope>
    <source>
        <strain evidence="12">S / ATCC MYA-4624 / DSM 980 / FGSC 10383</strain>
    </source>
</reference>
<keyword evidence="5" id="KW-0472">Membrane</keyword>
<keyword evidence="8 11" id="KW-0645">Protease</keyword>
<keyword evidence="2 8" id="KW-0999">Mitochondrion inner membrane</keyword>
<evidence type="ECO:0000256" key="4">
    <source>
        <dbReference type="ARBA" id="ARBA00023128"/>
    </source>
</evidence>
<comment type="subcellular location">
    <subcellularLocation>
        <location evidence="1 8">Mitochondrion inner membrane</location>
    </subcellularLocation>
</comment>
<comment type="similarity">
    <text evidence="6">Belongs to the peptidase S26 family. IMP1 subfamily.</text>
</comment>
<dbReference type="PRINTS" id="PR00727">
    <property type="entry name" value="LEADERPTASE"/>
</dbReference>
<keyword evidence="4 8" id="KW-0496">Mitochondrion</keyword>
<accession>A0A090CD18</accession>
<evidence type="ECO:0000313" key="11">
    <source>
        <dbReference type="EMBL" id="CDP25500.1"/>
    </source>
</evidence>
<dbReference type="PANTHER" id="PTHR12383">
    <property type="entry name" value="PROTEASE FAMILY S26 MITOCHONDRIAL INNER MEMBRANE PROTEASE-RELATED"/>
    <property type="match status" value="1"/>
</dbReference>
<evidence type="ECO:0000313" key="12">
    <source>
        <dbReference type="Proteomes" id="UP000001197"/>
    </source>
</evidence>
<organism evidence="11 12">
    <name type="scientific">Podospora anserina (strain S / ATCC MYA-4624 / DSM 980 / FGSC 10383)</name>
    <name type="common">Pleurage anserina</name>
    <dbReference type="NCBI Taxonomy" id="515849"/>
    <lineage>
        <taxon>Eukaryota</taxon>
        <taxon>Fungi</taxon>
        <taxon>Dikarya</taxon>
        <taxon>Ascomycota</taxon>
        <taxon>Pezizomycotina</taxon>
        <taxon>Sordariomycetes</taxon>
        <taxon>Sordariomycetidae</taxon>
        <taxon>Sordariales</taxon>
        <taxon>Podosporaceae</taxon>
        <taxon>Podospora</taxon>
        <taxon>Podospora anserina</taxon>
    </lineage>
</organism>
<evidence type="ECO:0000256" key="1">
    <source>
        <dbReference type="ARBA" id="ARBA00004273"/>
    </source>
</evidence>
<feature type="active site" evidence="7">
    <location>
        <position position="169"/>
    </location>
</feature>
<dbReference type="GO" id="GO:0004252">
    <property type="term" value="F:serine-type endopeptidase activity"/>
    <property type="evidence" value="ECO:0007669"/>
    <property type="project" value="InterPro"/>
</dbReference>
<feature type="region of interest" description="Disordered" evidence="9">
    <location>
        <begin position="27"/>
        <end position="89"/>
    </location>
</feature>
<dbReference type="GO" id="GO:0006465">
    <property type="term" value="P:signal peptide processing"/>
    <property type="evidence" value="ECO:0007669"/>
    <property type="project" value="InterPro"/>
</dbReference>
<dbReference type="CDD" id="cd06530">
    <property type="entry name" value="S26_SPase_I"/>
    <property type="match status" value="1"/>
</dbReference>
<keyword evidence="12" id="KW-1185">Reference proteome</keyword>
<evidence type="ECO:0000256" key="6">
    <source>
        <dbReference type="ARBA" id="ARBA00038445"/>
    </source>
</evidence>
<dbReference type="PANTHER" id="PTHR12383:SF16">
    <property type="entry name" value="MITOCHONDRIAL INNER MEMBRANE PROTEASE SUBUNIT 1"/>
    <property type="match status" value="1"/>
</dbReference>
<evidence type="ECO:0000256" key="2">
    <source>
        <dbReference type="ARBA" id="ARBA00022792"/>
    </source>
</evidence>
<dbReference type="Gene3D" id="2.10.109.10">
    <property type="entry name" value="Umud Fragment, subunit A"/>
    <property type="match status" value="1"/>
</dbReference>
<feature type="active site" evidence="7">
    <location>
        <position position="125"/>
    </location>
</feature>
<dbReference type="InParanoid" id="A0A090CD18"/>
<dbReference type="AlphaFoldDB" id="A0A090CD18"/>
<dbReference type="InterPro" id="IPR036286">
    <property type="entry name" value="LexA/Signal_pep-like_sf"/>
</dbReference>
<proteinExistence type="inferred from homology"/>
<feature type="domain" description="Peptidase S26" evidence="10">
    <location>
        <begin position="197"/>
        <end position="241"/>
    </location>
</feature>
<keyword evidence="3 8" id="KW-0378">Hydrolase</keyword>
<sequence length="280" mass="31119">MSSLYRLRAITRPHNLSPHRSLTRLSLTQPHPFRPSPISPAQTNLSPPQQSYSTTTTSPENTQPQHQHRQQNNHHDQNQQSQNEPTPPFPPLHPLRLLLSYLKLLALAHLIWNNLLSLAPAQGPSMLATYPITGTWHLTSRLSRLGRNLSIGDIVTFTLPDRPSAIGVKRVIGLPGDYVLIGTPGPAADDALMLQSSITYQHKQQVPEGHVYLVGDNLPASNDSRIFGPVPLGLIRGKVIASMEPSFTRGPFANFEWVRNPMKKTEPPTREEVLAARDLE</sequence>
<dbReference type="GO" id="GO:0042720">
    <property type="term" value="C:mitochondrial inner membrane peptidase complex"/>
    <property type="evidence" value="ECO:0007669"/>
    <property type="project" value="TreeGrafter"/>
</dbReference>
<name>A0A090CD18_PODAN</name>
<dbReference type="Proteomes" id="UP000001197">
    <property type="component" value="Chromosome 2"/>
</dbReference>
<feature type="compositionally biased region" description="Low complexity" evidence="9">
    <location>
        <begin position="46"/>
        <end position="65"/>
    </location>
</feature>
<evidence type="ECO:0000259" key="10">
    <source>
        <dbReference type="Pfam" id="PF10502"/>
    </source>
</evidence>
<dbReference type="EMBL" id="FO904937">
    <property type="protein sequence ID" value="CDP25500.1"/>
    <property type="molecule type" value="Genomic_DNA"/>
</dbReference>
<reference evidence="11 12" key="1">
    <citation type="journal article" date="2008" name="Genome Biol.">
        <title>The genome sequence of the model ascomycete fungus Podospora anserina.</title>
        <authorList>
            <person name="Espagne E."/>
            <person name="Lespinet O."/>
            <person name="Malagnac F."/>
            <person name="Da Silva C."/>
            <person name="Jaillon O."/>
            <person name="Porcel B.M."/>
            <person name="Couloux A."/>
            <person name="Aury J.-M."/>
            <person name="Segurens B."/>
            <person name="Poulain J."/>
            <person name="Anthouard V."/>
            <person name="Grossetete S."/>
            <person name="Khalili H."/>
            <person name="Coppin E."/>
            <person name="Dequard-Chablat M."/>
            <person name="Picard M."/>
            <person name="Contamine V."/>
            <person name="Arnaise S."/>
            <person name="Bourdais A."/>
            <person name="Berteaux-Lecellier V."/>
            <person name="Gautheret D."/>
            <person name="de Vries R.P."/>
            <person name="Battaglia E."/>
            <person name="Coutinho P.M."/>
            <person name="Danchin E.G.J."/>
            <person name="Henrissat B."/>
            <person name="El Khoury R."/>
            <person name="Sainsard-Chanet A."/>
            <person name="Boivin A."/>
            <person name="Pinan-Lucarre B."/>
            <person name="Sellem C.H."/>
            <person name="Debuchy R."/>
            <person name="Wincker P."/>
            <person name="Weissenbach J."/>
            <person name="Silar P."/>
        </authorList>
    </citation>
    <scope>NUCLEOTIDE SEQUENCE [LARGE SCALE GENOMIC DNA]</scope>
    <source>
        <strain evidence="12">S / ATCC MYA-4624 / DSM 980 / FGSC 10383</strain>
    </source>
</reference>